<name>A0A1F7ZVK5_9EURO</name>
<dbReference type="EMBL" id="LYCR01000069">
    <property type="protein sequence ID" value="OGM43503.1"/>
    <property type="molecule type" value="Genomic_DNA"/>
</dbReference>
<evidence type="ECO:0000313" key="5">
    <source>
        <dbReference type="Proteomes" id="UP000179179"/>
    </source>
</evidence>
<keyword evidence="1" id="KW-0175">Coiled coil</keyword>
<evidence type="ECO:0000259" key="3">
    <source>
        <dbReference type="Pfam" id="PF06985"/>
    </source>
</evidence>
<keyword evidence="5" id="KW-1185">Reference proteome</keyword>
<evidence type="ECO:0000313" key="4">
    <source>
        <dbReference type="EMBL" id="OGM43503.1"/>
    </source>
</evidence>
<feature type="compositionally biased region" description="Polar residues" evidence="2">
    <location>
        <begin position="869"/>
        <end position="882"/>
    </location>
</feature>
<feature type="coiled-coil region" evidence="1">
    <location>
        <begin position="902"/>
        <end position="929"/>
    </location>
</feature>
<feature type="compositionally biased region" description="Low complexity" evidence="2">
    <location>
        <begin position="513"/>
        <end position="526"/>
    </location>
</feature>
<feature type="domain" description="Heterokaryon incompatibility" evidence="3">
    <location>
        <begin position="342"/>
        <end position="465"/>
    </location>
</feature>
<dbReference type="RefSeq" id="XP_022387220.1">
    <property type="nucleotide sequence ID" value="XM_022535179.1"/>
</dbReference>
<accession>A0A1F7ZVK5</accession>
<feature type="compositionally biased region" description="Basic and acidic residues" evidence="2">
    <location>
        <begin position="799"/>
        <end position="816"/>
    </location>
</feature>
<feature type="compositionally biased region" description="Acidic residues" evidence="2">
    <location>
        <begin position="1045"/>
        <end position="1055"/>
    </location>
</feature>
<dbReference type="PANTHER" id="PTHR10622:SF10">
    <property type="entry name" value="HET DOMAIN-CONTAINING PROTEIN"/>
    <property type="match status" value="1"/>
</dbReference>
<reference evidence="4 5" key="1">
    <citation type="journal article" date="2016" name="Genome Biol. Evol.">
        <title>Draft genome sequence of an aflatoxigenic Aspergillus species, A. bombycis.</title>
        <authorList>
            <person name="Moore G.G."/>
            <person name="Mack B.M."/>
            <person name="Beltz S.B."/>
            <person name="Gilbert M.K."/>
        </authorList>
    </citation>
    <scope>NUCLEOTIDE SEQUENCE [LARGE SCALE GENOMIC DNA]</scope>
    <source>
        <strain evidence="5">NRRL 26010</strain>
    </source>
</reference>
<proteinExistence type="predicted"/>
<sequence>MLELGNVSVHKLQKGASEKVETFYKEGAQLLDAASASVAQLRNLVLHSQQKHTLRRVLFYLVKPTILPKFTSKEEPKATEKPKSTNWFMLPAEDLKTPVRMIDLETKNMVSTVDLGPQDQYCILSHSWKGAEIDYGYFCGAKASTRSEGEEAAGDSSPGIESKHNDLQGVTYKCDKDLREAIDKLQKKLPIANGDVETVPSVPELLNRYIQAQEAKEKLAKAEKKSRDKERYLASAEHERSHYKTLLEPVKDLHYTAPTDGTTQDGKGDSAFAELLSKVEGLQQDAKDRRDKADGDLIKAREAIESQQDTEKLFTNNRHALYLVEQVLTALQRQRSARKIKESIEVAKELFERMPYSKGGKKYVWLDTCCINKSNTYELTESLALMGDWYANADFCLVHLDTRRSHAEWLQEYEYFEGHTLNPVEENISHLGEICANPNCWGEDCPDHHAGYHIEWAERGWTLQELVLSKMTYYVNSRWKLLSREIDAIGPYYPVGPFLEQYLNPSQAKQKNSTDAGSDGSASSDTPSMERIKTLIGKLETHGFVPPRHISNMTAEAQIAQAVASASGEARINRLLAELKDEICSYIKKDREEIRRFGRLSKLTSWATGIDPLSSAARNVLATASDRVTTVPTDQAYSLMGIMGVRFPAFSAEGLPKALARLLDEVVISSNEVSVFNWSGKHAGTPIQGRSLYPSNIGAFKDPIETPHLADQAKTNTRILELFQAERHQQSDIAKDVVWLLVKMMKRVKDLRQDCPDATSLLRLVRDIQDAEFSKLRIVTRDLEGIVNMLGDIRKAKKAHQDDKNGKKEEKTDKPGQEAQCKPTTFVNTGFSQLTGAMASFSPRKLPLTRFGSKRGSIAKETEPYADGHSNSPNTVPETVRQQGPAPRAEEQILQARIQDLAQKLKGQNNIIEENYERIRKTKDEKRNDPDKNQTVERDTRLVCPNPIVVSSAGIRGVFDIQRIIVKMEDKDRLRAQVVNAIEGQKIDGWCTISTGFAIALVAFSCDRDTLKQQLDMAHVVESELSEPQNQPNDGARPHDKPTADEDAQDDDGLTADDMSDRMPPVEVATVANSGLDARDETPDAPPKGSSRTITPEQKRVRRMIRFVQEPDLHAIAGEWVLARFSGVAGADWFLCRLELGSGSDLYGRRIATDAFSFQNAVPEKGLIDYWYQYMTEKKCRVCHAVRLYIERSILWDGARQKLHSLEVQPWNDPNNGQADDDLEEFLRRFSGNTFEKLSDVAIAAGKGAAGMGADLFARFLQARVEEGALKMVPPQLHAAVLDLDEGRHLFPVMFHSDTLVIYLRI</sequence>
<organism evidence="4 5">
    <name type="scientific">Aspergillus bombycis</name>
    <dbReference type="NCBI Taxonomy" id="109264"/>
    <lineage>
        <taxon>Eukaryota</taxon>
        <taxon>Fungi</taxon>
        <taxon>Dikarya</taxon>
        <taxon>Ascomycota</taxon>
        <taxon>Pezizomycotina</taxon>
        <taxon>Eurotiomycetes</taxon>
        <taxon>Eurotiomycetidae</taxon>
        <taxon>Eurotiales</taxon>
        <taxon>Aspergillaceae</taxon>
        <taxon>Aspergillus</taxon>
    </lineage>
</organism>
<protein>
    <recommendedName>
        <fullName evidence="3">Heterokaryon incompatibility domain-containing protein</fullName>
    </recommendedName>
</protein>
<dbReference type="Proteomes" id="UP000179179">
    <property type="component" value="Unassembled WGS sequence"/>
</dbReference>
<feature type="region of interest" description="Disordered" evidence="2">
    <location>
        <begin position="795"/>
        <end position="823"/>
    </location>
</feature>
<feature type="region of interest" description="Disordered" evidence="2">
    <location>
        <begin position="856"/>
        <end position="889"/>
    </location>
</feature>
<feature type="region of interest" description="Disordered" evidence="2">
    <location>
        <begin position="507"/>
        <end position="527"/>
    </location>
</feature>
<dbReference type="Pfam" id="PF06985">
    <property type="entry name" value="HET"/>
    <property type="match status" value="1"/>
</dbReference>
<feature type="region of interest" description="Disordered" evidence="2">
    <location>
        <begin position="1022"/>
        <end position="1096"/>
    </location>
</feature>
<dbReference type="InterPro" id="IPR010730">
    <property type="entry name" value="HET"/>
</dbReference>
<gene>
    <name evidence="4" type="ORF">ABOM_008050</name>
</gene>
<dbReference type="OrthoDB" id="674604at2759"/>
<feature type="coiled-coil region" evidence="1">
    <location>
        <begin position="205"/>
        <end position="239"/>
    </location>
</feature>
<comment type="caution">
    <text evidence="4">The sequence shown here is derived from an EMBL/GenBank/DDBJ whole genome shotgun (WGS) entry which is preliminary data.</text>
</comment>
<dbReference type="PANTHER" id="PTHR10622">
    <property type="entry name" value="HET DOMAIN-CONTAINING PROTEIN"/>
    <property type="match status" value="1"/>
</dbReference>
<evidence type="ECO:0000256" key="1">
    <source>
        <dbReference type="SAM" id="Coils"/>
    </source>
</evidence>
<dbReference type="GeneID" id="34451440"/>
<evidence type="ECO:0000256" key="2">
    <source>
        <dbReference type="SAM" id="MobiDB-lite"/>
    </source>
</evidence>